<feature type="compositionally biased region" description="Polar residues" evidence="6">
    <location>
        <begin position="468"/>
        <end position="481"/>
    </location>
</feature>
<keyword evidence="2 5" id="KW-0217">Developmental protein</keyword>
<organism evidence="7 8">
    <name type="scientific">Artemisia annua</name>
    <name type="common">Sweet wormwood</name>
    <dbReference type="NCBI Taxonomy" id="35608"/>
    <lineage>
        <taxon>Eukaryota</taxon>
        <taxon>Viridiplantae</taxon>
        <taxon>Streptophyta</taxon>
        <taxon>Embryophyta</taxon>
        <taxon>Tracheophyta</taxon>
        <taxon>Spermatophyta</taxon>
        <taxon>Magnoliopsida</taxon>
        <taxon>eudicotyledons</taxon>
        <taxon>Gunneridae</taxon>
        <taxon>Pentapetalae</taxon>
        <taxon>asterids</taxon>
        <taxon>campanulids</taxon>
        <taxon>Asterales</taxon>
        <taxon>Asteraceae</taxon>
        <taxon>Asteroideae</taxon>
        <taxon>Anthemideae</taxon>
        <taxon>Artemisiinae</taxon>
        <taxon>Artemisia</taxon>
    </lineage>
</organism>
<reference evidence="7 8" key="1">
    <citation type="journal article" date="2018" name="Mol. Plant">
        <title>The genome of Artemisia annua provides insight into the evolution of Asteraceae family and artemisinin biosynthesis.</title>
        <authorList>
            <person name="Shen Q."/>
            <person name="Zhang L."/>
            <person name="Liao Z."/>
            <person name="Wang S."/>
            <person name="Yan T."/>
            <person name="Shi P."/>
            <person name="Liu M."/>
            <person name="Fu X."/>
            <person name="Pan Q."/>
            <person name="Wang Y."/>
            <person name="Lv Z."/>
            <person name="Lu X."/>
            <person name="Zhang F."/>
            <person name="Jiang W."/>
            <person name="Ma Y."/>
            <person name="Chen M."/>
            <person name="Hao X."/>
            <person name="Li L."/>
            <person name="Tang Y."/>
            <person name="Lv G."/>
            <person name="Zhou Y."/>
            <person name="Sun X."/>
            <person name="Brodelius P.E."/>
            <person name="Rose J.K.C."/>
            <person name="Tang K."/>
        </authorList>
    </citation>
    <scope>NUCLEOTIDE SEQUENCE [LARGE SCALE GENOMIC DNA]</scope>
    <source>
        <strain evidence="8">cv. Huhao1</strain>
        <tissue evidence="7">Leaf</tissue>
    </source>
</reference>
<evidence type="ECO:0000313" key="8">
    <source>
        <dbReference type="Proteomes" id="UP000245207"/>
    </source>
</evidence>
<dbReference type="GO" id="GO:0030154">
    <property type="term" value="P:cell differentiation"/>
    <property type="evidence" value="ECO:0007669"/>
    <property type="project" value="UniProtKB-KW"/>
</dbReference>
<dbReference type="STRING" id="35608.A0A2U1PYB3"/>
<dbReference type="InterPro" id="IPR012474">
    <property type="entry name" value="Frigida"/>
</dbReference>
<feature type="compositionally biased region" description="Basic and acidic residues" evidence="6">
    <location>
        <begin position="442"/>
        <end position="453"/>
    </location>
</feature>
<dbReference type="PANTHER" id="PTHR31791">
    <property type="entry name" value="FRIGIDA-LIKE PROTEIN 3-RELATED"/>
    <property type="match status" value="1"/>
</dbReference>
<dbReference type="OrthoDB" id="1930990at2759"/>
<keyword evidence="4 5" id="KW-0287">Flowering</keyword>
<dbReference type="Pfam" id="PF07899">
    <property type="entry name" value="Frigida"/>
    <property type="match status" value="1"/>
</dbReference>
<name>A0A2U1PYB3_ARTAN</name>
<protein>
    <recommendedName>
        <fullName evidence="5">FRIGIDA-like protein</fullName>
    </recommendedName>
</protein>
<dbReference type="AlphaFoldDB" id="A0A2U1PYB3"/>
<sequence>MADDLVMALKSSSSLLEQLGKALVELESHKSSAAVTVSFTEISDHFRNLEEKMTTKYNELEVKEKSFKQELSDGLSLLAAKEAEVAAKEQDMFDRIQLLKDAAVAAIVQARANHPPPSAGDILDVTGNKVNCSLDETNASLTGATKGESSVKTAGEVTFHQELTQFCEQMDAKGLLTFVMKNRENFTVLCEELSNALKSSIDPARLILDSLDGFYPPDKKYNKEDIAALLGMRESCVNLMKALNALLAKADTGPGLLLSYEIKQQAKAIANEWWPKLTHGGINNAASGKSLEAEAYLQLLATFRIASELEEDELCKLMLAVCERRQAPELCQSLGLAHKMPGVIEEMISKGRLITAVHFVHAFELVEQFPTVPLLKNYLKDMRRKSQRKNVNSTNKDIAQDEVNAKELTALRAVISCVQKYDLEADYPLDTLHTRVSQLERANPDNRKTREPTTTKPPQNQKKRYREPTTTKPAHNQKSNI</sequence>
<evidence type="ECO:0000256" key="5">
    <source>
        <dbReference type="RuleBase" id="RU364012"/>
    </source>
</evidence>
<evidence type="ECO:0000256" key="1">
    <source>
        <dbReference type="ARBA" id="ARBA00008956"/>
    </source>
</evidence>
<evidence type="ECO:0000256" key="2">
    <source>
        <dbReference type="ARBA" id="ARBA00022473"/>
    </source>
</evidence>
<accession>A0A2U1PYB3</accession>
<dbReference type="Proteomes" id="UP000245207">
    <property type="component" value="Unassembled WGS sequence"/>
</dbReference>
<keyword evidence="8" id="KW-1185">Reference proteome</keyword>
<evidence type="ECO:0000256" key="4">
    <source>
        <dbReference type="ARBA" id="ARBA00023089"/>
    </source>
</evidence>
<evidence type="ECO:0000313" key="7">
    <source>
        <dbReference type="EMBL" id="PWA90725.1"/>
    </source>
</evidence>
<comment type="similarity">
    <text evidence="1 5">Belongs to the Frigida family.</text>
</comment>
<proteinExistence type="inferred from homology"/>
<gene>
    <name evidence="7" type="ORF">CTI12_AA098140</name>
</gene>
<comment type="caution">
    <text evidence="7">The sequence shown here is derived from an EMBL/GenBank/DDBJ whole genome shotgun (WGS) entry which is preliminary data.</text>
</comment>
<dbReference type="GO" id="GO:0009908">
    <property type="term" value="P:flower development"/>
    <property type="evidence" value="ECO:0007669"/>
    <property type="project" value="UniProtKB-KW"/>
</dbReference>
<evidence type="ECO:0000256" key="3">
    <source>
        <dbReference type="ARBA" id="ARBA00022782"/>
    </source>
</evidence>
<keyword evidence="3 5" id="KW-0221">Differentiation</keyword>
<dbReference type="PANTHER" id="PTHR31791:SF41">
    <property type="entry name" value="FRIGIDA-LIKE PROTEIN"/>
    <property type="match status" value="1"/>
</dbReference>
<evidence type="ECO:0000256" key="6">
    <source>
        <dbReference type="SAM" id="MobiDB-lite"/>
    </source>
</evidence>
<dbReference type="EMBL" id="PKPP01000606">
    <property type="protein sequence ID" value="PWA90725.1"/>
    <property type="molecule type" value="Genomic_DNA"/>
</dbReference>
<feature type="region of interest" description="Disordered" evidence="6">
    <location>
        <begin position="435"/>
        <end position="481"/>
    </location>
</feature>